<sequence>MLSAIRRQCSRECFNSQHDGWKLLRSPQLRLNSDSTDQESHDTHKASDTGDFIKNAIKAPIEEVKKMGEKVFGDRKQMSSQDMGPAGHMQGRDPNKNKADQYEGLNEKKDKKWEGQSPTGHWKEDPEAPAVGSDPRSEQAADAAKKDH</sequence>
<proteinExistence type="predicted"/>
<organism evidence="2 3">
    <name type="scientific">Apatococcus fuscideae</name>
    <dbReference type="NCBI Taxonomy" id="2026836"/>
    <lineage>
        <taxon>Eukaryota</taxon>
        <taxon>Viridiplantae</taxon>
        <taxon>Chlorophyta</taxon>
        <taxon>core chlorophytes</taxon>
        <taxon>Trebouxiophyceae</taxon>
        <taxon>Chlorellales</taxon>
        <taxon>Chlorellaceae</taxon>
        <taxon>Apatococcus</taxon>
    </lineage>
</organism>
<keyword evidence="3" id="KW-1185">Reference proteome</keyword>
<dbReference type="Proteomes" id="UP001485043">
    <property type="component" value="Unassembled WGS sequence"/>
</dbReference>
<feature type="compositionally biased region" description="Basic and acidic residues" evidence="1">
    <location>
        <begin position="90"/>
        <end position="114"/>
    </location>
</feature>
<evidence type="ECO:0000313" key="3">
    <source>
        <dbReference type="Proteomes" id="UP001485043"/>
    </source>
</evidence>
<feature type="region of interest" description="Disordered" evidence="1">
    <location>
        <begin position="66"/>
        <end position="148"/>
    </location>
</feature>
<accession>A0AAW1T5B0</accession>
<gene>
    <name evidence="2" type="ORF">WJX84_000401</name>
</gene>
<feature type="region of interest" description="Disordered" evidence="1">
    <location>
        <begin position="32"/>
        <end position="53"/>
    </location>
</feature>
<comment type="caution">
    <text evidence="2">The sequence shown here is derived from an EMBL/GenBank/DDBJ whole genome shotgun (WGS) entry which is preliminary data.</text>
</comment>
<evidence type="ECO:0000313" key="2">
    <source>
        <dbReference type="EMBL" id="KAK9863840.1"/>
    </source>
</evidence>
<name>A0AAW1T5B0_9CHLO</name>
<feature type="compositionally biased region" description="Basic and acidic residues" evidence="1">
    <location>
        <begin position="38"/>
        <end position="48"/>
    </location>
</feature>
<feature type="compositionally biased region" description="Basic and acidic residues" evidence="1">
    <location>
        <begin position="66"/>
        <end position="77"/>
    </location>
</feature>
<protein>
    <submittedName>
        <fullName evidence="2">Uncharacterized protein</fullName>
    </submittedName>
</protein>
<feature type="compositionally biased region" description="Basic and acidic residues" evidence="1">
    <location>
        <begin position="135"/>
        <end position="148"/>
    </location>
</feature>
<dbReference type="EMBL" id="JALJOV010000423">
    <property type="protein sequence ID" value="KAK9863840.1"/>
    <property type="molecule type" value="Genomic_DNA"/>
</dbReference>
<reference evidence="2 3" key="1">
    <citation type="journal article" date="2024" name="Nat. Commun.">
        <title>Phylogenomics reveals the evolutionary origins of lichenization in chlorophyte algae.</title>
        <authorList>
            <person name="Puginier C."/>
            <person name="Libourel C."/>
            <person name="Otte J."/>
            <person name="Skaloud P."/>
            <person name="Haon M."/>
            <person name="Grisel S."/>
            <person name="Petersen M."/>
            <person name="Berrin J.G."/>
            <person name="Delaux P.M."/>
            <person name="Dal Grande F."/>
            <person name="Keller J."/>
        </authorList>
    </citation>
    <scope>NUCLEOTIDE SEQUENCE [LARGE SCALE GENOMIC DNA]</scope>
    <source>
        <strain evidence="2 3">SAG 2523</strain>
    </source>
</reference>
<dbReference type="AlphaFoldDB" id="A0AAW1T5B0"/>
<evidence type="ECO:0000256" key="1">
    <source>
        <dbReference type="SAM" id="MobiDB-lite"/>
    </source>
</evidence>